<dbReference type="InParanoid" id="H2APP9"/>
<protein>
    <submittedName>
        <fullName evidence="1">Uncharacterized protein</fullName>
    </submittedName>
</protein>
<dbReference type="OrthoDB" id="4070435at2759"/>
<reference evidence="1 2" key="1">
    <citation type="journal article" date="2011" name="Proc. Natl. Acad. Sci. U.S.A.">
        <title>Evolutionary erosion of yeast sex chromosomes by mating-type switching accidents.</title>
        <authorList>
            <person name="Gordon J.L."/>
            <person name="Armisen D."/>
            <person name="Proux-Wera E."/>
            <person name="Oheigeartaigh S.S."/>
            <person name="Byrne K.P."/>
            <person name="Wolfe K.H."/>
        </authorList>
    </citation>
    <scope>NUCLEOTIDE SEQUENCE [LARGE SCALE GENOMIC DNA]</scope>
    <source>
        <strain evidence="2">ATCC 22294 / BCRC 22015 / CBS 2517 / CECT 1963 / NBRC 1671 / NRRL Y-8276</strain>
    </source>
</reference>
<dbReference type="RefSeq" id="XP_003955484.1">
    <property type="nucleotide sequence ID" value="XM_003955435.1"/>
</dbReference>
<accession>H2APP9</accession>
<evidence type="ECO:0000313" key="2">
    <source>
        <dbReference type="Proteomes" id="UP000005220"/>
    </source>
</evidence>
<dbReference type="GeneID" id="13882471"/>
<keyword evidence="2" id="KW-1185">Reference proteome</keyword>
<dbReference type="HOGENOM" id="CLU_004250_0_0_1"/>
<proteinExistence type="predicted"/>
<organism evidence="1 2">
    <name type="scientific">Kazachstania africana (strain ATCC 22294 / BCRC 22015 / CBS 2517 / CECT 1963 / NBRC 1671 / NRRL Y-8276)</name>
    <name type="common">Yeast</name>
    <name type="synonym">Kluyveromyces africanus</name>
    <dbReference type="NCBI Taxonomy" id="1071382"/>
    <lineage>
        <taxon>Eukaryota</taxon>
        <taxon>Fungi</taxon>
        <taxon>Dikarya</taxon>
        <taxon>Ascomycota</taxon>
        <taxon>Saccharomycotina</taxon>
        <taxon>Saccharomycetes</taxon>
        <taxon>Saccharomycetales</taxon>
        <taxon>Saccharomycetaceae</taxon>
        <taxon>Kazachstania</taxon>
    </lineage>
</organism>
<gene>
    <name evidence="1" type="primary">KAFR0B00500</name>
    <name evidence="1" type="ORF">KAFR_0B00500</name>
</gene>
<sequence>MIDISELPDSFWFTNERTIDRDKVFFNAKDANRSGPQTFTCQNVQIGCAPRWCWPYRYSKNGRIQYINSIKRDPNMELKSYAPEEVIKEVLEPAIRREKDPETLDDSDLDILVDDEDSPLPDVDDMVAEQHDESQNDNNMTEKLDFIDTHLIVGDDSFHLNGSIHITKIRDNINDCKVFRLDERTDILLIAQRKGLLISIIPSIENNEQSKIIQYWNLGSNGNWNIVKHDSNKEFVVVDEDNRVIKFFKFDNNYRFQLTNNLLLDDYKIMPVTFFPSISDSHFLLFVPTIRFQRIVYLCIEWDSEANVEEQKKHVHQLTYLNGEQINGTIPLDTNKCLVFSNNSISMVSANQIMSGETSFFNVKLSRFLKGLMSWFSAPSFLSRLQKLNPKDFQHYTYCNILFTTTGFIHCCLTNESNINFIPLARLKGLKTMAPVSEETLSTLSETNYEFMVTSFNKTIQIRLDLLTLLKYPTSSNAIPNINIILSRKTIDVSADNNTELAKINLKNQTSSIWTFAPSSISQVDTLNMRRVTEVTSNLSRFKLYNIMKIIKINYSDHWVNFLGIDPIANSDYVIIYATDNANIFNIYLLIIPLDEKEVSIIELDDLLDSELADNILLDVHKNACLIHVQKKRVTFELINDVGDEMKYFVPGWDEGIDGAFYKDDKLIVWSVRDNRVLYLDSIDDSLRAAEDLIPLKESSTFHDFLLARTDETVKFSIDKTNEDIIVVILTTYDGIHIVDWNHFIRGETKYISSRKTPVKDLVILENTFVYLSQGTVLQCTDKVSVLSSQGDINVPKLPFTAGKDLQLRKMNSNSVLAFSDNKVVMLEFPYDKRPIMYEIKLPYQGKLNPIMNIETDANNKIFILYADGMKVYELSSFTKLKNNYLLRYTKSNNKKFLYLSKINRLLVVTLDHKDWNCVKLENGKVLNLPTDIFDAQRKLLNVVELPFENKENIMLLFVFEDMIELVRIIPLKNRIKVEKVTAHEFDSRILGDVVVNEKNNSFYVLEIGQDDDNSNGDSKMDKFINMEFDEDENLTILKEYKFYGKGRVKNFSIIGDNIVVTTYKRDEVFVFPNFSRNVDQEDKIKNGIIKSLSLPQNCSVIGVEKINECIVAVIVHIEGRVEFLSRILFYYFDDTFIWDADTINSMPSTYETNHHDDAHLSVFDSVEPAMTVENDDLPAISQAPNLETEMDLHQFNLDDIDENLVDELDFPYSVENDVSYPCSKPRPAPMTMAYDSIDFDRSIRNVSYDRQTQTLLVLTFDQTIIEFAMGKNAKISHRKSELAIIKKAQENNGYYIPPTMPTIRNITGVPMTDIDDFGRLNLD</sequence>
<dbReference type="KEGG" id="kaf:KAFR_0B00500"/>
<dbReference type="FunCoup" id="H2APP9">
    <property type="interactions" value="169"/>
</dbReference>
<name>H2APP9_KAZAF</name>
<dbReference type="STRING" id="1071382.H2APP9"/>
<dbReference type="eggNOG" id="ENOG502R4DC">
    <property type="taxonomic scope" value="Eukaryota"/>
</dbReference>
<dbReference type="Proteomes" id="UP000005220">
    <property type="component" value="Chromosome 2"/>
</dbReference>
<dbReference type="EMBL" id="HE650822">
    <property type="protein sequence ID" value="CCF56349.1"/>
    <property type="molecule type" value="Genomic_DNA"/>
</dbReference>
<evidence type="ECO:0000313" key="1">
    <source>
        <dbReference type="EMBL" id="CCF56349.1"/>
    </source>
</evidence>